<name>A0A8D4VLZ8_9GAMM</name>
<dbReference type="EMBL" id="AP019782">
    <property type="protein sequence ID" value="BBL70293.1"/>
    <property type="molecule type" value="Genomic_DNA"/>
</dbReference>
<accession>A0A8D4VLZ8</accession>
<dbReference type="AlphaFoldDB" id="A0A8D4VLZ8"/>
<reference evidence="2" key="1">
    <citation type="submission" date="2019-06" db="EMBL/GenBank/DDBJ databases">
        <title>Complete genome sequence of Methylogaea oryzae strain JCM16910.</title>
        <authorList>
            <person name="Asakawa S."/>
        </authorList>
    </citation>
    <scope>NUCLEOTIDE SEQUENCE</scope>
    <source>
        <strain evidence="2">E10</strain>
    </source>
</reference>
<evidence type="ECO:0000313" key="3">
    <source>
        <dbReference type="Proteomes" id="UP000824988"/>
    </source>
</evidence>
<keyword evidence="1" id="KW-0732">Signal</keyword>
<evidence type="ECO:0000256" key="1">
    <source>
        <dbReference type="SAM" id="SignalP"/>
    </source>
</evidence>
<dbReference type="InterPro" id="IPR007298">
    <property type="entry name" value="Cu-R_lipoprotein_NlpE"/>
</dbReference>
<evidence type="ECO:0000313" key="2">
    <source>
        <dbReference type="EMBL" id="BBL70293.1"/>
    </source>
</evidence>
<keyword evidence="3" id="KW-1185">Reference proteome</keyword>
<feature type="signal peptide" evidence="1">
    <location>
        <begin position="1"/>
        <end position="29"/>
    </location>
</feature>
<dbReference type="Gene3D" id="2.40.128.640">
    <property type="match status" value="1"/>
</dbReference>
<dbReference type="KEGG" id="moz:MoryE10_08990"/>
<sequence>MRTLNTKLRKNVSLVFCGVLLALSGAAWAETDKEIQEKALMQRDALKHGGGAMEHAEHGGSADESANKYRGVFYGYLPCTESPDCAGLKMTLSLKHNGSYLLIIQPARPRNRETFEKGTYTWDDKNATVMLTPYNKDKPQRRLTVKSETSLLYVNNDGTAMPGSQSAYMLERSDAAGNREMHIH</sequence>
<dbReference type="Pfam" id="PF04170">
    <property type="entry name" value="NlpE"/>
    <property type="match status" value="1"/>
</dbReference>
<organism evidence="2 3">
    <name type="scientific">Methylogaea oryzae</name>
    <dbReference type="NCBI Taxonomy" id="1295382"/>
    <lineage>
        <taxon>Bacteria</taxon>
        <taxon>Pseudomonadati</taxon>
        <taxon>Pseudomonadota</taxon>
        <taxon>Gammaproteobacteria</taxon>
        <taxon>Methylococcales</taxon>
        <taxon>Methylococcaceae</taxon>
        <taxon>Methylogaea</taxon>
    </lineage>
</organism>
<evidence type="ECO:0008006" key="4">
    <source>
        <dbReference type="Google" id="ProtNLM"/>
    </source>
</evidence>
<protein>
    <recommendedName>
        <fullName evidence="4">Copper resistance protein NlpE</fullName>
    </recommendedName>
</protein>
<gene>
    <name evidence="2" type="ORF">MoryE10_08990</name>
</gene>
<proteinExistence type="predicted"/>
<dbReference type="Proteomes" id="UP000824988">
    <property type="component" value="Chromosome"/>
</dbReference>
<feature type="chain" id="PRO_5034081602" description="Copper resistance protein NlpE" evidence="1">
    <location>
        <begin position="30"/>
        <end position="184"/>
    </location>
</feature>